<keyword evidence="3" id="KW-1185">Reference proteome</keyword>
<feature type="region of interest" description="Disordered" evidence="1">
    <location>
        <begin position="25"/>
        <end position="50"/>
    </location>
</feature>
<reference evidence="2 3" key="1">
    <citation type="submission" date="2024-05" db="EMBL/GenBank/DDBJ databases">
        <title>Genome sequencing and assembly of Indian major carp, Cirrhinus mrigala (Hamilton, 1822).</title>
        <authorList>
            <person name="Mohindra V."/>
            <person name="Chowdhury L.M."/>
            <person name="Lal K."/>
            <person name="Jena J.K."/>
        </authorList>
    </citation>
    <scope>NUCLEOTIDE SEQUENCE [LARGE SCALE GENOMIC DNA]</scope>
    <source>
        <strain evidence="2">CM1030</strain>
        <tissue evidence="2">Blood</tissue>
    </source>
</reference>
<evidence type="ECO:0000313" key="2">
    <source>
        <dbReference type="EMBL" id="KAL0180296.1"/>
    </source>
</evidence>
<name>A0ABD0Q2F7_CIRMR</name>
<comment type="caution">
    <text evidence="2">The sequence shown here is derived from an EMBL/GenBank/DDBJ whole genome shotgun (WGS) entry which is preliminary data.</text>
</comment>
<evidence type="ECO:0000313" key="3">
    <source>
        <dbReference type="Proteomes" id="UP001529510"/>
    </source>
</evidence>
<feature type="compositionally biased region" description="Basic and acidic residues" evidence="1">
    <location>
        <begin position="28"/>
        <end position="50"/>
    </location>
</feature>
<sequence length="50" mass="5798">MWYRWSTAWWSPLCLHRPQLPRLHRPAVHQEKTQVEESKGGGKTGKAEAA</sequence>
<organism evidence="2 3">
    <name type="scientific">Cirrhinus mrigala</name>
    <name type="common">Mrigala</name>
    <dbReference type="NCBI Taxonomy" id="683832"/>
    <lineage>
        <taxon>Eukaryota</taxon>
        <taxon>Metazoa</taxon>
        <taxon>Chordata</taxon>
        <taxon>Craniata</taxon>
        <taxon>Vertebrata</taxon>
        <taxon>Euteleostomi</taxon>
        <taxon>Actinopterygii</taxon>
        <taxon>Neopterygii</taxon>
        <taxon>Teleostei</taxon>
        <taxon>Ostariophysi</taxon>
        <taxon>Cypriniformes</taxon>
        <taxon>Cyprinidae</taxon>
        <taxon>Labeoninae</taxon>
        <taxon>Labeonini</taxon>
        <taxon>Cirrhinus</taxon>
    </lineage>
</organism>
<protein>
    <submittedName>
        <fullName evidence="2">Uncharacterized protein</fullName>
    </submittedName>
</protein>
<proteinExistence type="predicted"/>
<evidence type="ECO:0000256" key="1">
    <source>
        <dbReference type="SAM" id="MobiDB-lite"/>
    </source>
</evidence>
<accession>A0ABD0Q2F7</accession>
<dbReference type="AlphaFoldDB" id="A0ABD0Q2F7"/>
<feature type="non-terminal residue" evidence="2">
    <location>
        <position position="50"/>
    </location>
</feature>
<dbReference type="Proteomes" id="UP001529510">
    <property type="component" value="Unassembled WGS sequence"/>
</dbReference>
<gene>
    <name evidence="2" type="ORF">M9458_025738</name>
</gene>
<dbReference type="EMBL" id="JAMKFB020000012">
    <property type="protein sequence ID" value="KAL0180296.1"/>
    <property type="molecule type" value="Genomic_DNA"/>
</dbReference>